<name>A0A161TCP1_BACCE</name>
<organism evidence="1 2">
    <name type="scientific">Bacillus cereus</name>
    <dbReference type="NCBI Taxonomy" id="1396"/>
    <lineage>
        <taxon>Bacteria</taxon>
        <taxon>Bacillati</taxon>
        <taxon>Bacillota</taxon>
        <taxon>Bacilli</taxon>
        <taxon>Bacillales</taxon>
        <taxon>Bacillaceae</taxon>
        <taxon>Bacillus</taxon>
        <taxon>Bacillus cereus group</taxon>
    </lineage>
</organism>
<protein>
    <submittedName>
        <fullName evidence="1">Uncharacterized protein</fullName>
    </submittedName>
</protein>
<accession>A0A161TCP1</accession>
<sequence>MILNVIEKRSICDEGRLSMDIVDLRSFWNIKEMEKIISPSLSFNYI</sequence>
<reference evidence="1 2" key="1">
    <citation type="submission" date="2015-09" db="EMBL/GenBank/DDBJ databases">
        <title>Bacillus cereus food isolates.</title>
        <authorList>
            <person name="Boekhorst J."/>
        </authorList>
    </citation>
    <scope>NUCLEOTIDE SEQUENCE [LARGE SCALE GENOMIC DNA]</scope>
    <source>
        <strain evidence="1 2">B4082</strain>
    </source>
</reference>
<dbReference type="EMBL" id="LJKA01000019">
    <property type="protein sequence ID" value="KZD39060.1"/>
    <property type="molecule type" value="Genomic_DNA"/>
</dbReference>
<evidence type="ECO:0000313" key="1">
    <source>
        <dbReference type="EMBL" id="KZD39060.1"/>
    </source>
</evidence>
<dbReference type="PATRIC" id="fig|1396.539.peg.918"/>
<comment type="caution">
    <text evidence="1">The sequence shown here is derived from an EMBL/GenBank/DDBJ whole genome shotgun (WGS) entry which is preliminary data.</text>
</comment>
<gene>
    <name evidence="1" type="ORF">B4082_1405</name>
</gene>
<dbReference type="Proteomes" id="UP000076501">
    <property type="component" value="Unassembled WGS sequence"/>
</dbReference>
<proteinExistence type="predicted"/>
<evidence type="ECO:0000313" key="2">
    <source>
        <dbReference type="Proteomes" id="UP000076501"/>
    </source>
</evidence>
<dbReference type="AlphaFoldDB" id="A0A161TCP1"/>